<dbReference type="PANTHER" id="PTHR33110">
    <property type="entry name" value="F-BOX/KELCH-REPEAT PROTEIN-RELATED"/>
    <property type="match status" value="1"/>
</dbReference>
<feature type="domain" description="F-box" evidence="2">
    <location>
        <begin position="23"/>
        <end position="61"/>
    </location>
</feature>
<dbReference type="AlphaFoldDB" id="A0A1B6PET8"/>
<feature type="compositionally biased region" description="Acidic residues" evidence="1">
    <location>
        <begin position="308"/>
        <end position="330"/>
    </location>
</feature>
<feature type="domain" description="KIB1-4 beta-propeller" evidence="3">
    <location>
        <begin position="147"/>
        <end position="276"/>
    </location>
</feature>
<sequence>MASSTMAASASSVLPPPTTSPSWSQLLPELLGRVIAHLPFPADHARFRAVCRAWRTAAHDQVRLQLPWLVLPDGSFCITSDDDDNGCGGVFFDRLPGLPDAAVTCTVVVGSTDDWLALDCTCDEDHLKYVMGNICSCCLLDKDDDDDVKLKRKPSYLLHNAFSGATVPLPELEAVISSVSRRFQIRKVLMRSSTPDDVIAVVTNSWDYNIILCRPGKGTHVLYYYDIFDVAFLGDWLYGITPNENLVGFRLGEDDDDDGNPVVATTRRFITNPLPQGEEDYWSWIDEQENSDDDDDDDGGGGSHGGNDDDGNDNEDEDAERDQEDEDDKVDDQSQNKEEDEGEGEADDEAQDTEEEEEGCSCSSGDGMIPNGVDVVQDEGSSLNEPKDYIVTIRKLVKSRAGELLMVKRQMQAPSSYSGPPHTRKVDIFKADINAGKWLPVTGNDCLAEDEALFLSKSFSKSVRVHGDIRARFVYFDDTLEAFDTTSSTCIPSSLGDQVYRLLRCSWLTWIFPQELVV</sequence>
<dbReference type="Pfam" id="PF03478">
    <property type="entry name" value="Beta-prop_KIB1-4"/>
    <property type="match status" value="2"/>
</dbReference>
<dbReference type="PANTHER" id="PTHR33110:SF82">
    <property type="entry name" value="OS07G0500250 PROTEIN"/>
    <property type="match status" value="1"/>
</dbReference>
<feature type="compositionally biased region" description="Acidic residues" evidence="1">
    <location>
        <begin position="338"/>
        <end position="359"/>
    </location>
</feature>
<dbReference type="FunCoup" id="A0A1B6PET8">
    <property type="interactions" value="920"/>
</dbReference>
<dbReference type="Pfam" id="PF00646">
    <property type="entry name" value="F-box"/>
    <property type="match status" value="1"/>
</dbReference>
<proteinExistence type="predicted"/>
<gene>
    <name evidence="4" type="ORF">SORBI_3007G005900</name>
</gene>
<dbReference type="Gene3D" id="1.20.1280.50">
    <property type="match status" value="1"/>
</dbReference>
<dbReference type="InterPro" id="IPR001810">
    <property type="entry name" value="F-box_dom"/>
</dbReference>
<dbReference type="InterPro" id="IPR036047">
    <property type="entry name" value="F-box-like_dom_sf"/>
</dbReference>
<evidence type="ECO:0000259" key="2">
    <source>
        <dbReference type="Pfam" id="PF00646"/>
    </source>
</evidence>
<accession>A0A1B6PET8</accession>
<dbReference type="OMA" id="EMPWIVI"/>
<evidence type="ECO:0000256" key="1">
    <source>
        <dbReference type="SAM" id="MobiDB-lite"/>
    </source>
</evidence>
<protein>
    <submittedName>
        <fullName evidence="4">Uncharacterized protein</fullName>
    </submittedName>
</protein>
<dbReference type="Proteomes" id="UP000000768">
    <property type="component" value="Chromosome 7"/>
</dbReference>
<keyword evidence="5" id="KW-1185">Reference proteome</keyword>
<reference evidence="5" key="2">
    <citation type="journal article" date="2018" name="Plant J.">
        <title>The Sorghum bicolor reference genome: improved assembly, gene annotations, a transcriptome atlas, and signatures of genome organization.</title>
        <authorList>
            <person name="McCormick R.F."/>
            <person name="Truong S.K."/>
            <person name="Sreedasyam A."/>
            <person name="Jenkins J."/>
            <person name="Shu S."/>
            <person name="Sims D."/>
            <person name="Kennedy M."/>
            <person name="Amirebrahimi M."/>
            <person name="Weers B.D."/>
            <person name="McKinley B."/>
            <person name="Mattison A."/>
            <person name="Morishige D.T."/>
            <person name="Grimwood J."/>
            <person name="Schmutz J."/>
            <person name="Mullet J.E."/>
        </authorList>
    </citation>
    <scope>NUCLEOTIDE SEQUENCE [LARGE SCALE GENOMIC DNA]</scope>
    <source>
        <strain evidence="5">cv. BTx623</strain>
    </source>
</reference>
<reference evidence="4 5" key="1">
    <citation type="journal article" date="2009" name="Nature">
        <title>The Sorghum bicolor genome and the diversification of grasses.</title>
        <authorList>
            <person name="Paterson A.H."/>
            <person name="Bowers J.E."/>
            <person name="Bruggmann R."/>
            <person name="Dubchak I."/>
            <person name="Grimwood J."/>
            <person name="Gundlach H."/>
            <person name="Haberer G."/>
            <person name="Hellsten U."/>
            <person name="Mitros T."/>
            <person name="Poliakov A."/>
            <person name="Schmutz J."/>
            <person name="Spannagl M."/>
            <person name="Tang H."/>
            <person name="Wang X."/>
            <person name="Wicker T."/>
            <person name="Bharti A.K."/>
            <person name="Chapman J."/>
            <person name="Feltus F.A."/>
            <person name="Gowik U."/>
            <person name="Grigoriev I.V."/>
            <person name="Lyons E."/>
            <person name="Maher C.A."/>
            <person name="Martis M."/>
            <person name="Narechania A."/>
            <person name="Otillar R.P."/>
            <person name="Penning B.W."/>
            <person name="Salamov A.A."/>
            <person name="Wang Y."/>
            <person name="Zhang L."/>
            <person name="Carpita N.C."/>
            <person name="Freeling M."/>
            <person name="Gingle A.R."/>
            <person name="Hash C.T."/>
            <person name="Keller B."/>
            <person name="Klein P."/>
            <person name="Kresovich S."/>
            <person name="McCann M.C."/>
            <person name="Ming R."/>
            <person name="Peterson D.G."/>
            <person name="Mehboob-ur-Rahman"/>
            <person name="Ware D."/>
            <person name="Westhoff P."/>
            <person name="Mayer K.F."/>
            <person name="Messing J."/>
            <person name="Rokhsar D.S."/>
        </authorList>
    </citation>
    <scope>NUCLEOTIDE SEQUENCE [LARGE SCALE GENOMIC DNA]</scope>
    <source>
        <strain evidence="5">cv. BTx623</strain>
    </source>
</reference>
<dbReference type="STRING" id="4558.A0A1B6PET8"/>
<evidence type="ECO:0000313" key="5">
    <source>
        <dbReference type="Proteomes" id="UP000000768"/>
    </source>
</evidence>
<feature type="region of interest" description="Disordered" evidence="1">
    <location>
        <begin position="252"/>
        <end position="381"/>
    </location>
</feature>
<evidence type="ECO:0000259" key="3">
    <source>
        <dbReference type="Pfam" id="PF03478"/>
    </source>
</evidence>
<name>A0A1B6PET8_SORBI</name>
<dbReference type="EMBL" id="CM000766">
    <property type="protein sequence ID" value="KXG24188.2"/>
    <property type="molecule type" value="Genomic_DNA"/>
</dbReference>
<dbReference type="InterPro" id="IPR005174">
    <property type="entry name" value="KIB1-4_b-propeller"/>
</dbReference>
<organism evidence="4 5">
    <name type="scientific">Sorghum bicolor</name>
    <name type="common">Sorghum</name>
    <name type="synonym">Sorghum vulgare</name>
    <dbReference type="NCBI Taxonomy" id="4558"/>
    <lineage>
        <taxon>Eukaryota</taxon>
        <taxon>Viridiplantae</taxon>
        <taxon>Streptophyta</taxon>
        <taxon>Embryophyta</taxon>
        <taxon>Tracheophyta</taxon>
        <taxon>Spermatophyta</taxon>
        <taxon>Magnoliopsida</taxon>
        <taxon>Liliopsida</taxon>
        <taxon>Poales</taxon>
        <taxon>Poaceae</taxon>
        <taxon>PACMAD clade</taxon>
        <taxon>Panicoideae</taxon>
        <taxon>Andropogonodae</taxon>
        <taxon>Andropogoneae</taxon>
        <taxon>Sorghinae</taxon>
        <taxon>Sorghum</taxon>
    </lineage>
</organism>
<dbReference type="Gramene" id="KXG24188">
    <property type="protein sequence ID" value="KXG24188"/>
    <property type="gene ID" value="SORBI_3007G005900"/>
</dbReference>
<dbReference type="InParanoid" id="A0A1B6PET8"/>
<dbReference type="eggNOG" id="ENOG502SBMB">
    <property type="taxonomic scope" value="Eukaryota"/>
</dbReference>
<evidence type="ECO:0000313" key="4">
    <source>
        <dbReference type="EMBL" id="KXG24188.2"/>
    </source>
</evidence>
<feature type="domain" description="KIB1-4 beta-propeller" evidence="3">
    <location>
        <begin position="390"/>
        <end position="484"/>
    </location>
</feature>
<dbReference type="SUPFAM" id="SSF81383">
    <property type="entry name" value="F-box domain"/>
    <property type="match status" value="1"/>
</dbReference>
<feature type="compositionally biased region" description="Acidic residues" evidence="1">
    <location>
        <begin position="277"/>
        <end position="299"/>
    </location>
</feature>